<reference evidence="3 4" key="1">
    <citation type="submission" date="2022-04" db="EMBL/GenBank/DDBJ databases">
        <title>Genome diversity in the genus Frankia.</title>
        <authorList>
            <person name="Carlos-Shanley C."/>
            <person name="Hahn D."/>
        </authorList>
    </citation>
    <scope>NUCLEOTIDE SEQUENCE [LARGE SCALE GENOMIC DNA]</scope>
    <source>
        <strain evidence="3 4">Ag45/Mut15</strain>
    </source>
</reference>
<dbReference type="Gene3D" id="3.90.1200.10">
    <property type="match status" value="1"/>
</dbReference>
<dbReference type="Pfam" id="PF01636">
    <property type="entry name" value="APH"/>
    <property type="match status" value="1"/>
</dbReference>
<evidence type="ECO:0000313" key="4">
    <source>
        <dbReference type="Proteomes" id="UP001201873"/>
    </source>
</evidence>
<dbReference type="CDD" id="cd05154">
    <property type="entry name" value="ACAD10_11_N-like"/>
    <property type="match status" value="1"/>
</dbReference>
<feature type="compositionally biased region" description="Basic and acidic residues" evidence="1">
    <location>
        <begin position="386"/>
        <end position="421"/>
    </location>
</feature>
<evidence type="ECO:0000313" key="3">
    <source>
        <dbReference type="EMBL" id="MCK9877091.1"/>
    </source>
</evidence>
<dbReference type="Proteomes" id="UP001201873">
    <property type="component" value="Unassembled WGS sequence"/>
</dbReference>
<protein>
    <submittedName>
        <fullName evidence="3">Phosphotransferase family protein</fullName>
    </submittedName>
</protein>
<comment type="caution">
    <text evidence="3">The sequence shown here is derived from an EMBL/GenBank/DDBJ whole genome shotgun (WGS) entry which is preliminary data.</text>
</comment>
<evidence type="ECO:0000256" key="1">
    <source>
        <dbReference type="SAM" id="MobiDB-lite"/>
    </source>
</evidence>
<dbReference type="SUPFAM" id="SSF56112">
    <property type="entry name" value="Protein kinase-like (PK-like)"/>
    <property type="match status" value="1"/>
</dbReference>
<dbReference type="InterPro" id="IPR011009">
    <property type="entry name" value="Kinase-like_dom_sf"/>
</dbReference>
<proteinExistence type="predicted"/>
<dbReference type="PANTHER" id="PTHR21310">
    <property type="entry name" value="AMINOGLYCOSIDE PHOSPHOTRANSFERASE-RELATED-RELATED"/>
    <property type="match status" value="1"/>
</dbReference>
<dbReference type="Gene3D" id="3.30.200.20">
    <property type="entry name" value="Phosphorylase Kinase, domain 1"/>
    <property type="match status" value="1"/>
</dbReference>
<feature type="domain" description="Aminoglycoside phosphotransferase" evidence="2">
    <location>
        <begin position="86"/>
        <end position="309"/>
    </location>
</feature>
<accession>A0ABT0JZX1</accession>
<feature type="region of interest" description="Disordered" evidence="1">
    <location>
        <begin position="386"/>
        <end position="437"/>
    </location>
</feature>
<keyword evidence="4" id="KW-1185">Reference proteome</keyword>
<organism evidence="3 4">
    <name type="scientific">Frankia umida</name>
    <dbReference type="NCBI Taxonomy" id="573489"/>
    <lineage>
        <taxon>Bacteria</taxon>
        <taxon>Bacillati</taxon>
        <taxon>Actinomycetota</taxon>
        <taxon>Actinomycetes</taxon>
        <taxon>Frankiales</taxon>
        <taxon>Frankiaceae</taxon>
        <taxon>Frankia</taxon>
    </lineage>
</organism>
<dbReference type="InterPro" id="IPR041726">
    <property type="entry name" value="ACAD10_11_N"/>
</dbReference>
<sequence>MAVPVQTDPEWLRARLVAWLDERSSPPGGRPSSGAGGVADPNGGSAGPDPSTRVGAAAVRWELGTPRTPGDQGLSGELIRVEAHRVTADGSRVACPLVVRFAPRRYRLYPWDRFADECRLVEILGRHGDVPVPPVYGYEFDPAVLGAPFLVMGLVDGQVPPDIPPYHMGGFPAELSLAGQARVWDAGLAAMARVHRLEPGALGVHFAEPQPGTLLGQLASYESQLDFFAPSDDTAETLRAAGAWLRAHPPAERHPATLLWGDARLGNLIFRGERVVAVLDWEMMSIGQPEVDLAWYLHLDRHLSEGVGATRLPGLPGRAATVRRYTELLGRPLDELGPYLLFASVRHTLLAARVTRLMREHALLPPERIPPIDQFAADLLVRVLAETREPHTPRPPHRARDPYRIPRGRASEDQAADERVPGDGTVSPPEPGAVRNG</sequence>
<dbReference type="PANTHER" id="PTHR21310:SF40">
    <property type="entry name" value="AMINOGLYCOSIDE PHOSPHOTRANSFERASE DOMAIN-CONTAINING PROTEIN-RELATED"/>
    <property type="match status" value="1"/>
</dbReference>
<dbReference type="RefSeq" id="WP_248825381.1">
    <property type="nucleotide sequence ID" value="NZ_JALKFT010000014.1"/>
</dbReference>
<name>A0ABT0JZX1_9ACTN</name>
<dbReference type="InterPro" id="IPR002575">
    <property type="entry name" value="Aminoglycoside_PTrfase"/>
</dbReference>
<dbReference type="InterPro" id="IPR051678">
    <property type="entry name" value="AGP_Transferase"/>
</dbReference>
<evidence type="ECO:0000259" key="2">
    <source>
        <dbReference type="Pfam" id="PF01636"/>
    </source>
</evidence>
<dbReference type="EMBL" id="JALKFT010000014">
    <property type="protein sequence ID" value="MCK9877091.1"/>
    <property type="molecule type" value="Genomic_DNA"/>
</dbReference>
<feature type="region of interest" description="Disordered" evidence="1">
    <location>
        <begin position="22"/>
        <end position="53"/>
    </location>
</feature>
<gene>
    <name evidence="3" type="ORF">MXD59_15135</name>
</gene>